<reference evidence="3" key="1">
    <citation type="submission" date="2014-01" db="EMBL/GenBank/DDBJ databases">
        <title>The genome of the white-rot fungus Pycnoporus cinnabarinus: a basidiomycete model with a versatile arsenal for lignocellulosic biomass breakdown.</title>
        <authorList>
            <person name="Levasseur A."/>
            <person name="Lomascolo A."/>
            <person name="Ruiz-Duenas F.J."/>
            <person name="Uzan E."/>
            <person name="Piumi F."/>
            <person name="Kues U."/>
            <person name="Ram A.F.J."/>
            <person name="Murat C."/>
            <person name="Haon M."/>
            <person name="Benoit I."/>
            <person name="Arfi Y."/>
            <person name="Chevret D."/>
            <person name="Drula E."/>
            <person name="Kwon M.J."/>
            <person name="Gouret P."/>
            <person name="Lesage-Meessen L."/>
            <person name="Lombard V."/>
            <person name="Mariette J."/>
            <person name="Noirot C."/>
            <person name="Park J."/>
            <person name="Patyshakuliyeva A."/>
            <person name="Wieneger R.A.B."/>
            <person name="Wosten H.A.B."/>
            <person name="Martin F."/>
            <person name="Coutinho P.M."/>
            <person name="de Vries R."/>
            <person name="Martinez A.T."/>
            <person name="Klopp C."/>
            <person name="Pontarotti P."/>
            <person name="Henrissat B."/>
            <person name="Record E."/>
        </authorList>
    </citation>
    <scope>NUCLEOTIDE SEQUENCE [LARGE SCALE GENOMIC DNA]</scope>
    <source>
        <strain evidence="3">BRFM137</strain>
    </source>
</reference>
<evidence type="ECO:0000256" key="1">
    <source>
        <dbReference type="SAM" id="MobiDB-lite"/>
    </source>
</evidence>
<dbReference type="Proteomes" id="UP000029665">
    <property type="component" value="Unassembled WGS sequence"/>
</dbReference>
<feature type="region of interest" description="Disordered" evidence="1">
    <location>
        <begin position="153"/>
        <end position="181"/>
    </location>
</feature>
<name>A0A060SIN5_PYCCI</name>
<gene>
    <name evidence="3" type="ORF">BN946_scf184962.g42</name>
</gene>
<evidence type="ECO:0000313" key="3">
    <source>
        <dbReference type="EMBL" id="CDO72099.1"/>
    </source>
</evidence>
<dbReference type="OMA" id="FATFIFR"/>
<dbReference type="Pfam" id="PF25534">
    <property type="entry name" value="DUF7918"/>
    <property type="match status" value="1"/>
</dbReference>
<feature type="compositionally biased region" description="Basic and acidic residues" evidence="1">
    <location>
        <begin position="108"/>
        <end position="119"/>
    </location>
</feature>
<organism evidence="3 4">
    <name type="scientific">Pycnoporus cinnabarinus</name>
    <name type="common">Cinnabar-red polypore</name>
    <name type="synonym">Trametes cinnabarina</name>
    <dbReference type="NCBI Taxonomy" id="5643"/>
    <lineage>
        <taxon>Eukaryota</taxon>
        <taxon>Fungi</taxon>
        <taxon>Dikarya</taxon>
        <taxon>Basidiomycota</taxon>
        <taxon>Agaricomycotina</taxon>
        <taxon>Agaricomycetes</taxon>
        <taxon>Polyporales</taxon>
        <taxon>Polyporaceae</taxon>
        <taxon>Trametes</taxon>
    </lineage>
</organism>
<feature type="region of interest" description="Disordered" evidence="1">
    <location>
        <begin position="83"/>
        <end position="128"/>
    </location>
</feature>
<comment type="caution">
    <text evidence="3">The sequence shown here is derived from an EMBL/GenBank/DDBJ whole genome shotgun (WGS) entry which is preliminary data.</text>
</comment>
<dbReference type="OrthoDB" id="3364132at2759"/>
<dbReference type="PANTHER" id="PTHR36223:SF1">
    <property type="entry name" value="TRANSCRIPTION ELONGATION FACTOR EAF N-TERMINAL DOMAIN-CONTAINING PROTEIN"/>
    <property type="match status" value="1"/>
</dbReference>
<evidence type="ECO:0000313" key="4">
    <source>
        <dbReference type="Proteomes" id="UP000029665"/>
    </source>
</evidence>
<accession>A0A060SIN5</accession>
<evidence type="ECO:0000259" key="2">
    <source>
        <dbReference type="Pfam" id="PF25534"/>
    </source>
</evidence>
<feature type="compositionally biased region" description="Basic and acidic residues" evidence="1">
    <location>
        <begin position="92"/>
        <end position="101"/>
    </location>
</feature>
<dbReference type="InterPro" id="IPR057678">
    <property type="entry name" value="DUF7918"/>
</dbReference>
<dbReference type="HOGENOM" id="CLU_060356_3_1_1"/>
<dbReference type="AlphaFoldDB" id="A0A060SIN5"/>
<sequence length="181" mass="20500">MTRVERYVCSDRAFGVVEVHDIGPVHEKCKKAGVHTVSFGEAVEEESNNVNEVDFIGVEKEPFATFIFRYRPLNMLQANGIAPLPPKAAKKRSSDQLDTKSSRGGKKCRTEPEVKHEPKVEDDEDEEAEDLAFLEEQLAMMQRRVEEKRAARRAKTVMKREPSPIHVPSSFTDEVIDLTSD</sequence>
<protein>
    <recommendedName>
        <fullName evidence="2">DUF7918 domain-containing protein</fullName>
    </recommendedName>
</protein>
<feature type="domain" description="DUF7918" evidence="2">
    <location>
        <begin position="20"/>
        <end position="83"/>
    </location>
</feature>
<proteinExistence type="predicted"/>
<dbReference type="STRING" id="5643.A0A060SIN5"/>
<dbReference type="PANTHER" id="PTHR36223">
    <property type="entry name" value="BETA-LACTAMASE-TYPE TRANSPEPTIDASE FOLD DOMAIN CONTAINING PROTEIN"/>
    <property type="match status" value="1"/>
</dbReference>
<dbReference type="EMBL" id="CCBP010000110">
    <property type="protein sequence ID" value="CDO72099.1"/>
    <property type="molecule type" value="Genomic_DNA"/>
</dbReference>
<keyword evidence="4" id="KW-1185">Reference proteome</keyword>